<dbReference type="Gene3D" id="3.40.50.2000">
    <property type="entry name" value="Glycogen Phosphorylase B"/>
    <property type="match status" value="2"/>
</dbReference>
<dbReference type="GO" id="GO:0016757">
    <property type="term" value="F:glycosyltransferase activity"/>
    <property type="evidence" value="ECO:0007669"/>
    <property type="project" value="UniProtKB-KW"/>
</dbReference>
<organism evidence="2 3">
    <name type="scientific">Streptomyces millisiae</name>
    <dbReference type="NCBI Taxonomy" id="3075542"/>
    <lineage>
        <taxon>Bacteria</taxon>
        <taxon>Bacillati</taxon>
        <taxon>Actinomycetota</taxon>
        <taxon>Actinomycetes</taxon>
        <taxon>Kitasatosporales</taxon>
        <taxon>Streptomycetaceae</taxon>
        <taxon>Streptomyces</taxon>
    </lineage>
</organism>
<accession>A0ABU2LKS0</accession>
<name>A0ABU2LKS0_9ACTN</name>
<evidence type="ECO:0000313" key="3">
    <source>
        <dbReference type="Proteomes" id="UP001183420"/>
    </source>
</evidence>
<keyword evidence="3" id="KW-1185">Reference proteome</keyword>
<dbReference type="PANTHER" id="PTHR12526">
    <property type="entry name" value="GLYCOSYLTRANSFERASE"/>
    <property type="match status" value="1"/>
</dbReference>
<keyword evidence="2" id="KW-0328">Glycosyltransferase</keyword>
<keyword evidence="2" id="KW-0808">Transferase</keyword>
<dbReference type="Pfam" id="PF13692">
    <property type="entry name" value="Glyco_trans_1_4"/>
    <property type="match status" value="1"/>
</dbReference>
<dbReference type="SUPFAM" id="SSF53756">
    <property type="entry name" value="UDP-Glycosyltransferase/glycogen phosphorylase"/>
    <property type="match status" value="1"/>
</dbReference>
<dbReference type="PANTHER" id="PTHR12526:SF635">
    <property type="entry name" value="GLYCOSYL TRANSFERASE GROUP 1"/>
    <property type="match status" value="1"/>
</dbReference>
<protein>
    <recommendedName>
        <fullName evidence="1">D-inositol 3-phosphate glycosyltransferase</fullName>
    </recommendedName>
</protein>
<sequence length="644" mass="69552">MTGPTAAEPIDVVECHFEFGGFDHRFVKGGISVYLWNLSRALRDRGLRVSGLTAAHGTLPELRRHHHVTDLDHADTVDVEVPLDPAVWPDHGPAARLTAEVTAHRITVDGIDVVLLAGGLLDAHPETFYPPYESKGRDLGFLKPLLFQLAATRYLAGTVRAGTVVHLHEPYYHYLMPAPLRRAGAETVCTVQSNMPVNKKVYGPEVRALLRYLGASDAPVAGLQDPPLDGPLERAMRAYLPVTHLYNEYPERPGHDYVSGLALVARTASALDFLSPGQLEHVTTQRDTPAQALFERLRVREELAAARDRLVVGGCAVGPAWLAADRARVDRDAVLRRRGLDPARPTIYHNARYAIHHKGQRELARALRQLLDEGRRFNAVLHCLSPLPPTDPELTGLAAAHPDAVWLSTEPIPEAELIELACSAELCLFPSKFEMDTFLLAMGEAMACGAVPVATAQLGMAHFGHTRPPDHPEATGAALPRSFRADDPALTAAIRAEVDRLLVAPPEELARLRANAIRTARAFTWERVAATFHAVFTGVRAGTLTPHRPAPAPVPPTPGTGTVRPAGAAGWHVAYRAPGARTVDVVRGATTSPLMADADGTFTGTVPAATEPAVVLLITRADGRVGWEVLDAPGAARDEERDAT</sequence>
<evidence type="ECO:0000256" key="1">
    <source>
        <dbReference type="ARBA" id="ARBA00021292"/>
    </source>
</evidence>
<dbReference type="Proteomes" id="UP001183420">
    <property type="component" value="Unassembled WGS sequence"/>
</dbReference>
<evidence type="ECO:0000313" key="2">
    <source>
        <dbReference type="EMBL" id="MDT0317653.1"/>
    </source>
</evidence>
<dbReference type="RefSeq" id="WP_311595769.1">
    <property type="nucleotide sequence ID" value="NZ_JAVREM010000003.1"/>
</dbReference>
<reference evidence="3" key="1">
    <citation type="submission" date="2023-07" db="EMBL/GenBank/DDBJ databases">
        <title>30 novel species of actinomycetes from the DSMZ collection.</title>
        <authorList>
            <person name="Nouioui I."/>
        </authorList>
    </citation>
    <scope>NUCLEOTIDE SEQUENCE [LARGE SCALE GENOMIC DNA]</scope>
    <source>
        <strain evidence="3">DSM 44918</strain>
    </source>
</reference>
<dbReference type="EMBL" id="JAVREM010000003">
    <property type="protein sequence ID" value="MDT0317653.1"/>
    <property type="molecule type" value="Genomic_DNA"/>
</dbReference>
<proteinExistence type="predicted"/>
<comment type="caution">
    <text evidence="2">The sequence shown here is derived from an EMBL/GenBank/DDBJ whole genome shotgun (WGS) entry which is preliminary data.</text>
</comment>
<gene>
    <name evidence="2" type="ORF">RNC47_04770</name>
</gene>